<reference evidence="1" key="2">
    <citation type="journal article" date="2023" name="Science">
        <title>Genomic signatures of disease resistance in endangered staghorn corals.</title>
        <authorList>
            <person name="Vollmer S.V."/>
            <person name="Selwyn J.D."/>
            <person name="Despard B.A."/>
            <person name="Roesel C.L."/>
        </authorList>
    </citation>
    <scope>NUCLEOTIDE SEQUENCE</scope>
    <source>
        <strain evidence="1">K2</strain>
    </source>
</reference>
<keyword evidence="2" id="KW-1185">Reference proteome</keyword>
<evidence type="ECO:0000313" key="1">
    <source>
        <dbReference type="EMBL" id="KAK2566260.1"/>
    </source>
</evidence>
<protein>
    <submittedName>
        <fullName evidence="1">Uncharacterized protein</fullName>
    </submittedName>
</protein>
<comment type="caution">
    <text evidence="1">The sequence shown here is derived from an EMBL/GenBank/DDBJ whole genome shotgun (WGS) entry which is preliminary data.</text>
</comment>
<dbReference type="EMBL" id="JARQWQ010000017">
    <property type="protein sequence ID" value="KAK2566260.1"/>
    <property type="molecule type" value="Genomic_DNA"/>
</dbReference>
<dbReference type="Proteomes" id="UP001249851">
    <property type="component" value="Unassembled WGS sequence"/>
</dbReference>
<reference evidence="1" key="1">
    <citation type="journal article" date="2023" name="G3 (Bethesda)">
        <title>Whole genome assembly and annotation of the endangered Caribbean coral Acropora cervicornis.</title>
        <authorList>
            <person name="Selwyn J.D."/>
            <person name="Vollmer S.V."/>
        </authorList>
    </citation>
    <scope>NUCLEOTIDE SEQUENCE</scope>
    <source>
        <strain evidence="1">K2</strain>
    </source>
</reference>
<proteinExistence type="predicted"/>
<dbReference type="AlphaFoldDB" id="A0AAD9QSE8"/>
<sequence>MADEKPSTSATLGASSPVTDIITPNIHLPPKLELSRNLIANWKRFKCLLMNYKITSRLQTQGKDLHVAMLLTYTRPDIYDHLPFTSKDDTSNIGKVLELLEQYCIDETNKTYERYVFNKCDHQQSSGLSVPTEKPIVLEVNKRSVNADDDYFFISKGHMTIRGAQAIQQFQLTTVNTDNTISVDSSLVHHDILNEFLDVFEGDRVGQWQLNRVDVFSVPP</sequence>
<organism evidence="1 2">
    <name type="scientific">Acropora cervicornis</name>
    <name type="common">Staghorn coral</name>
    <dbReference type="NCBI Taxonomy" id="6130"/>
    <lineage>
        <taxon>Eukaryota</taxon>
        <taxon>Metazoa</taxon>
        <taxon>Cnidaria</taxon>
        <taxon>Anthozoa</taxon>
        <taxon>Hexacorallia</taxon>
        <taxon>Scleractinia</taxon>
        <taxon>Astrocoeniina</taxon>
        <taxon>Acroporidae</taxon>
        <taxon>Acropora</taxon>
    </lineage>
</organism>
<accession>A0AAD9QSE8</accession>
<name>A0AAD9QSE8_ACRCE</name>
<evidence type="ECO:0000313" key="2">
    <source>
        <dbReference type="Proteomes" id="UP001249851"/>
    </source>
</evidence>
<gene>
    <name evidence="1" type="ORF">P5673_009736</name>
</gene>